<sequence length="122" mass="13729">MQPLVNSGSSASDELVNEVDRRAHHNALERRRRHHIKDSFATLRAMLPTSMEPRASRASILNATASYIMTLNTIIAALKSENEKTEGHIRHIEVLFQQAEEGLPNALESLLAYINQHLDSNF</sequence>
<dbReference type="GO" id="GO:0003700">
    <property type="term" value="F:DNA-binding transcription factor activity"/>
    <property type="evidence" value="ECO:0007669"/>
    <property type="project" value="TreeGrafter"/>
</dbReference>
<accession>A0A085MNF4</accession>
<keyword evidence="5" id="KW-0804">Transcription</keyword>
<organism evidence="8 9">
    <name type="scientific">Trichuris suis</name>
    <name type="common">pig whipworm</name>
    <dbReference type="NCBI Taxonomy" id="68888"/>
    <lineage>
        <taxon>Eukaryota</taxon>
        <taxon>Metazoa</taxon>
        <taxon>Ecdysozoa</taxon>
        <taxon>Nematoda</taxon>
        <taxon>Enoplea</taxon>
        <taxon>Dorylaimia</taxon>
        <taxon>Trichinellida</taxon>
        <taxon>Trichuridae</taxon>
        <taxon>Trichuris</taxon>
    </lineage>
</organism>
<evidence type="ECO:0000256" key="1">
    <source>
        <dbReference type="ARBA" id="ARBA00007628"/>
    </source>
</evidence>
<dbReference type="InterPro" id="IPR011598">
    <property type="entry name" value="bHLH_dom"/>
</dbReference>
<evidence type="ECO:0000256" key="2">
    <source>
        <dbReference type="ARBA" id="ARBA00023015"/>
    </source>
</evidence>
<keyword evidence="2" id="KW-0805">Transcription regulation</keyword>
<evidence type="ECO:0000256" key="4">
    <source>
        <dbReference type="ARBA" id="ARBA00023159"/>
    </source>
</evidence>
<name>A0A085MNF4_9BILA</name>
<dbReference type="GO" id="GO:0090575">
    <property type="term" value="C:RNA polymerase II transcription regulator complex"/>
    <property type="evidence" value="ECO:0007669"/>
    <property type="project" value="TreeGrafter"/>
</dbReference>
<dbReference type="SUPFAM" id="SSF47459">
    <property type="entry name" value="HLH, helix-loop-helix DNA-binding domain"/>
    <property type="match status" value="1"/>
</dbReference>
<dbReference type="GO" id="GO:0046983">
    <property type="term" value="F:protein dimerization activity"/>
    <property type="evidence" value="ECO:0007669"/>
    <property type="project" value="InterPro"/>
</dbReference>
<comment type="similarity">
    <text evidence="1">Belongs to the MAX family.</text>
</comment>
<dbReference type="GO" id="GO:0045944">
    <property type="term" value="P:positive regulation of transcription by RNA polymerase II"/>
    <property type="evidence" value="ECO:0007669"/>
    <property type="project" value="TreeGrafter"/>
</dbReference>
<evidence type="ECO:0000313" key="8">
    <source>
        <dbReference type="EMBL" id="KFD58750.1"/>
    </source>
</evidence>
<keyword evidence="9" id="KW-1185">Reference proteome</keyword>
<evidence type="ECO:0000259" key="7">
    <source>
        <dbReference type="PROSITE" id="PS50888"/>
    </source>
</evidence>
<dbReference type="PANTHER" id="PTHR10328:SF3">
    <property type="entry name" value="PROTEIN MAX"/>
    <property type="match status" value="1"/>
</dbReference>
<dbReference type="InterPro" id="IPR036638">
    <property type="entry name" value="HLH_DNA-bd_sf"/>
</dbReference>
<dbReference type="EMBL" id="KL363183">
    <property type="protein sequence ID" value="KFD58750.1"/>
    <property type="molecule type" value="Genomic_DNA"/>
</dbReference>
<evidence type="ECO:0000256" key="5">
    <source>
        <dbReference type="ARBA" id="ARBA00023163"/>
    </source>
</evidence>
<keyword evidence="3" id="KW-0238">DNA-binding</keyword>
<dbReference type="Gene3D" id="4.10.280.10">
    <property type="entry name" value="Helix-loop-helix DNA-binding domain"/>
    <property type="match status" value="1"/>
</dbReference>
<dbReference type="GO" id="GO:0003677">
    <property type="term" value="F:DNA binding"/>
    <property type="evidence" value="ECO:0007669"/>
    <property type="project" value="UniProtKB-KW"/>
</dbReference>
<dbReference type="PANTHER" id="PTHR10328">
    <property type="entry name" value="PROTEIN MAX MYC-ASSOCIATED FACTOR X"/>
    <property type="match status" value="1"/>
</dbReference>
<gene>
    <name evidence="8" type="ORF">M513_00443</name>
</gene>
<keyword evidence="4" id="KW-0010">Activator</keyword>
<protein>
    <recommendedName>
        <fullName evidence="7">BHLH domain-containing protein</fullName>
    </recommendedName>
</protein>
<dbReference type="Pfam" id="PF00010">
    <property type="entry name" value="HLH"/>
    <property type="match status" value="1"/>
</dbReference>
<evidence type="ECO:0000313" key="9">
    <source>
        <dbReference type="Proteomes" id="UP000030764"/>
    </source>
</evidence>
<dbReference type="SMART" id="SM00353">
    <property type="entry name" value="HLH"/>
    <property type="match status" value="1"/>
</dbReference>
<dbReference type="AlphaFoldDB" id="A0A085MNF4"/>
<feature type="domain" description="BHLH" evidence="7">
    <location>
        <begin position="20"/>
        <end position="71"/>
    </location>
</feature>
<evidence type="ECO:0000256" key="3">
    <source>
        <dbReference type="ARBA" id="ARBA00023125"/>
    </source>
</evidence>
<reference evidence="8 9" key="1">
    <citation type="journal article" date="2014" name="Nat. Genet.">
        <title>Genome and transcriptome of the porcine whipworm Trichuris suis.</title>
        <authorList>
            <person name="Jex A.R."/>
            <person name="Nejsum P."/>
            <person name="Schwarz E.M."/>
            <person name="Hu L."/>
            <person name="Young N.D."/>
            <person name="Hall R.S."/>
            <person name="Korhonen P.K."/>
            <person name="Liao S."/>
            <person name="Thamsborg S."/>
            <person name="Xia J."/>
            <person name="Xu P."/>
            <person name="Wang S."/>
            <person name="Scheerlinck J.P."/>
            <person name="Hofmann A."/>
            <person name="Sternberg P.W."/>
            <person name="Wang J."/>
            <person name="Gasser R.B."/>
        </authorList>
    </citation>
    <scope>NUCLEOTIDE SEQUENCE [LARGE SCALE GENOMIC DNA]</scope>
    <source>
        <strain evidence="8">DCEP-RM93M</strain>
    </source>
</reference>
<dbReference type="PROSITE" id="PS50888">
    <property type="entry name" value="BHLH"/>
    <property type="match status" value="1"/>
</dbReference>
<dbReference type="Proteomes" id="UP000030764">
    <property type="component" value="Unassembled WGS sequence"/>
</dbReference>
<proteinExistence type="inferred from homology"/>
<evidence type="ECO:0000256" key="6">
    <source>
        <dbReference type="ARBA" id="ARBA00023242"/>
    </source>
</evidence>
<keyword evidence="6" id="KW-0539">Nucleus</keyword>